<evidence type="ECO:0000313" key="1">
    <source>
        <dbReference type="EMBL" id="KAG7098650.1"/>
    </source>
</evidence>
<organism evidence="1 2">
    <name type="scientific">Marasmius oreades</name>
    <name type="common">fairy-ring Marasmius</name>
    <dbReference type="NCBI Taxonomy" id="181124"/>
    <lineage>
        <taxon>Eukaryota</taxon>
        <taxon>Fungi</taxon>
        <taxon>Dikarya</taxon>
        <taxon>Basidiomycota</taxon>
        <taxon>Agaricomycotina</taxon>
        <taxon>Agaricomycetes</taxon>
        <taxon>Agaricomycetidae</taxon>
        <taxon>Agaricales</taxon>
        <taxon>Marasmiineae</taxon>
        <taxon>Marasmiaceae</taxon>
        <taxon>Marasmius</taxon>
    </lineage>
</organism>
<keyword evidence="2" id="KW-1185">Reference proteome</keyword>
<protein>
    <submittedName>
        <fullName evidence="1">Uncharacterized protein</fullName>
    </submittedName>
</protein>
<dbReference type="RefSeq" id="XP_043015120.1">
    <property type="nucleotide sequence ID" value="XM_043146418.1"/>
</dbReference>
<gene>
    <name evidence="1" type="ORF">E1B28_000566</name>
</gene>
<proteinExistence type="predicted"/>
<accession>A0A9P7V1K1</accession>
<dbReference type="AlphaFoldDB" id="A0A9P7V1K1"/>
<dbReference type="Proteomes" id="UP001049176">
    <property type="component" value="Chromosome 1"/>
</dbReference>
<comment type="caution">
    <text evidence="1">The sequence shown here is derived from an EMBL/GenBank/DDBJ whole genome shotgun (WGS) entry which is preliminary data.</text>
</comment>
<dbReference type="EMBL" id="CM032181">
    <property type="protein sequence ID" value="KAG7098650.1"/>
    <property type="molecule type" value="Genomic_DNA"/>
</dbReference>
<dbReference type="GeneID" id="66069642"/>
<dbReference type="KEGG" id="more:E1B28_000566"/>
<name>A0A9P7V1K1_9AGAR</name>
<sequence length="64" mass="6569">MVAALPQVLNSGAVTRISETVASVSYEEPVNGIVATSDTSATEFNGSTGAVSLVVQSVYFEAVF</sequence>
<reference evidence="1" key="1">
    <citation type="journal article" date="2021" name="Genome Biol. Evol.">
        <title>The assembled and annotated genome of the fairy-ring fungus Marasmius oreades.</title>
        <authorList>
            <person name="Hiltunen M."/>
            <person name="Ament-Velasquez S.L."/>
            <person name="Johannesson H."/>
        </authorList>
    </citation>
    <scope>NUCLEOTIDE SEQUENCE</scope>
    <source>
        <strain evidence="1">03SP1</strain>
    </source>
</reference>
<evidence type="ECO:0000313" key="2">
    <source>
        <dbReference type="Proteomes" id="UP001049176"/>
    </source>
</evidence>